<evidence type="ECO:0000313" key="2">
    <source>
        <dbReference type="Proteomes" id="UP001162483"/>
    </source>
</evidence>
<evidence type="ECO:0000313" key="1">
    <source>
        <dbReference type="EMBL" id="CAI9621135.1"/>
    </source>
</evidence>
<dbReference type="EMBL" id="CATNWA010021046">
    <property type="protein sequence ID" value="CAI9621135.1"/>
    <property type="molecule type" value="Genomic_DNA"/>
</dbReference>
<reference evidence="1" key="1">
    <citation type="submission" date="2023-05" db="EMBL/GenBank/DDBJ databases">
        <authorList>
            <person name="Stuckert A."/>
        </authorList>
    </citation>
    <scope>NUCLEOTIDE SEQUENCE</scope>
</reference>
<gene>
    <name evidence="1" type="ORF">SPARVUS_LOCUS16093324</name>
</gene>
<keyword evidence="2" id="KW-1185">Reference proteome</keyword>
<proteinExistence type="predicted"/>
<accession>A0ABN9HLE9</accession>
<name>A0ABN9HLE9_9NEOB</name>
<sequence length="99" mass="10714">MMAGLSVETRPLDDTGSTGLWLRLVLPRPLPLLPRLLAPETLPPLPLLCVLSDILFSSIPKQNMKKNISNLIYDSVSLSNDSVSLSNDSVCPSVTILCP</sequence>
<comment type="caution">
    <text evidence="1">The sequence shown here is derived from an EMBL/GenBank/DDBJ whole genome shotgun (WGS) entry which is preliminary data.</text>
</comment>
<dbReference type="Proteomes" id="UP001162483">
    <property type="component" value="Unassembled WGS sequence"/>
</dbReference>
<organism evidence="1 2">
    <name type="scientific">Staurois parvus</name>
    <dbReference type="NCBI Taxonomy" id="386267"/>
    <lineage>
        <taxon>Eukaryota</taxon>
        <taxon>Metazoa</taxon>
        <taxon>Chordata</taxon>
        <taxon>Craniata</taxon>
        <taxon>Vertebrata</taxon>
        <taxon>Euteleostomi</taxon>
        <taxon>Amphibia</taxon>
        <taxon>Batrachia</taxon>
        <taxon>Anura</taxon>
        <taxon>Neobatrachia</taxon>
        <taxon>Ranoidea</taxon>
        <taxon>Ranidae</taxon>
        <taxon>Staurois</taxon>
    </lineage>
</organism>
<protein>
    <submittedName>
        <fullName evidence="1">Uncharacterized protein</fullName>
    </submittedName>
</protein>